<feature type="region of interest" description="Disordered" evidence="1">
    <location>
        <begin position="1"/>
        <end position="38"/>
    </location>
</feature>
<name>A0ABC9D670_9POAL</name>
<organism evidence="3 4">
    <name type="scientific">Urochloa decumbens</name>
    <dbReference type="NCBI Taxonomy" id="240449"/>
    <lineage>
        <taxon>Eukaryota</taxon>
        <taxon>Viridiplantae</taxon>
        <taxon>Streptophyta</taxon>
        <taxon>Embryophyta</taxon>
        <taxon>Tracheophyta</taxon>
        <taxon>Spermatophyta</taxon>
        <taxon>Magnoliopsida</taxon>
        <taxon>Liliopsida</taxon>
        <taxon>Poales</taxon>
        <taxon>Poaceae</taxon>
        <taxon>PACMAD clade</taxon>
        <taxon>Panicoideae</taxon>
        <taxon>Panicodae</taxon>
        <taxon>Paniceae</taxon>
        <taxon>Melinidinae</taxon>
        <taxon>Urochloa</taxon>
    </lineage>
</organism>
<proteinExistence type="predicted"/>
<feature type="transmembrane region" description="Helical" evidence="2">
    <location>
        <begin position="51"/>
        <end position="75"/>
    </location>
</feature>
<gene>
    <name evidence="3" type="ORF">URODEC1_LOCUS81983</name>
</gene>
<dbReference type="Proteomes" id="UP001497457">
    <property type="component" value="Chromosome 31b"/>
</dbReference>
<reference evidence="4" key="1">
    <citation type="submission" date="2024-06" db="EMBL/GenBank/DDBJ databases">
        <authorList>
            <person name="Ryan C."/>
        </authorList>
    </citation>
    <scope>NUCLEOTIDE SEQUENCE [LARGE SCALE GENOMIC DNA]</scope>
</reference>
<feature type="transmembrane region" description="Helical" evidence="2">
    <location>
        <begin position="81"/>
        <end position="106"/>
    </location>
</feature>
<dbReference type="AlphaFoldDB" id="A0ABC9D670"/>
<reference evidence="3 4" key="2">
    <citation type="submission" date="2024-10" db="EMBL/GenBank/DDBJ databases">
        <authorList>
            <person name="Ryan C."/>
        </authorList>
    </citation>
    <scope>NUCLEOTIDE SEQUENCE [LARGE SCALE GENOMIC DNA]</scope>
</reference>
<dbReference type="EMBL" id="OZ075141">
    <property type="protein sequence ID" value="CAL5031912.1"/>
    <property type="molecule type" value="Genomic_DNA"/>
</dbReference>
<feature type="compositionally biased region" description="Low complexity" evidence="1">
    <location>
        <begin position="23"/>
        <end position="33"/>
    </location>
</feature>
<keyword evidence="4" id="KW-1185">Reference proteome</keyword>
<evidence type="ECO:0000256" key="1">
    <source>
        <dbReference type="SAM" id="MobiDB-lite"/>
    </source>
</evidence>
<evidence type="ECO:0000313" key="4">
    <source>
        <dbReference type="Proteomes" id="UP001497457"/>
    </source>
</evidence>
<keyword evidence="2" id="KW-1133">Transmembrane helix</keyword>
<protein>
    <submittedName>
        <fullName evidence="3">Uncharacterized protein</fullName>
    </submittedName>
</protein>
<keyword evidence="2" id="KW-0812">Transmembrane</keyword>
<sequence>MSTPTSDPSSDVEKGIVGRNNPARAAAASMTAAEGKDAEPVVVTDPRQACLVNFAVAVFSGVAILIFALTAYSMFTTDGGSLGEMIGCTVLAFAMCAAAVGTALYLRKDIISILSESPRPDE</sequence>
<evidence type="ECO:0000256" key="2">
    <source>
        <dbReference type="SAM" id="Phobius"/>
    </source>
</evidence>
<keyword evidence="2" id="KW-0472">Membrane</keyword>
<accession>A0ABC9D670</accession>
<evidence type="ECO:0000313" key="3">
    <source>
        <dbReference type="EMBL" id="CAL5031912.1"/>
    </source>
</evidence>